<feature type="non-terminal residue" evidence="1">
    <location>
        <position position="74"/>
    </location>
</feature>
<dbReference type="AlphaFoldDB" id="A0A392T197"/>
<dbReference type="Proteomes" id="UP000265520">
    <property type="component" value="Unassembled WGS sequence"/>
</dbReference>
<reference evidence="1 2" key="1">
    <citation type="journal article" date="2018" name="Front. Plant Sci.">
        <title>Red Clover (Trifolium pratense) and Zigzag Clover (T. medium) - A Picture of Genomic Similarities and Differences.</title>
        <authorList>
            <person name="Dluhosova J."/>
            <person name="Istvanek J."/>
            <person name="Nedelnik J."/>
            <person name="Repkova J."/>
        </authorList>
    </citation>
    <scope>NUCLEOTIDE SEQUENCE [LARGE SCALE GENOMIC DNA]</scope>
    <source>
        <strain evidence="2">cv. 10/8</strain>
        <tissue evidence="1">Leaf</tissue>
    </source>
</reference>
<accession>A0A392T197</accession>
<comment type="caution">
    <text evidence="1">The sequence shown here is derived from an EMBL/GenBank/DDBJ whole genome shotgun (WGS) entry which is preliminary data.</text>
</comment>
<keyword evidence="1" id="KW-0489">Methyltransferase</keyword>
<proteinExistence type="predicted"/>
<dbReference type="EMBL" id="LXQA010474097">
    <property type="protein sequence ID" value="MCI54095.1"/>
    <property type="molecule type" value="Genomic_DNA"/>
</dbReference>
<dbReference type="GO" id="GO:0032259">
    <property type="term" value="P:methylation"/>
    <property type="evidence" value="ECO:0007669"/>
    <property type="project" value="UniProtKB-KW"/>
</dbReference>
<protein>
    <submittedName>
        <fullName evidence="1">Lysine-specific demethylase 3B</fullName>
    </submittedName>
</protein>
<keyword evidence="2" id="KW-1185">Reference proteome</keyword>
<evidence type="ECO:0000313" key="2">
    <source>
        <dbReference type="Proteomes" id="UP000265520"/>
    </source>
</evidence>
<sequence length="74" mass="7696">MAGEENGEVTYTVKITITLTVPHPETQPTTLDVNAETAPLNGDNVAQAIDFVTETASLNNGDDVVAVAAEQSVP</sequence>
<keyword evidence="1" id="KW-0808">Transferase</keyword>
<name>A0A392T197_9FABA</name>
<organism evidence="1 2">
    <name type="scientific">Trifolium medium</name>
    <dbReference type="NCBI Taxonomy" id="97028"/>
    <lineage>
        <taxon>Eukaryota</taxon>
        <taxon>Viridiplantae</taxon>
        <taxon>Streptophyta</taxon>
        <taxon>Embryophyta</taxon>
        <taxon>Tracheophyta</taxon>
        <taxon>Spermatophyta</taxon>
        <taxon>Magnoliopsida</taxon>
        <taxon>eudicotyledons</taxon>
        <taxon>Gunneridae</taxon>
        <taxon>Pentapetalae</taxon>
        <taxon>rosids</taxon>
        <taxon>fabids</taxon>
        <taxon>Fabales</taxon>
        <taxon>Fabaceae</taxon>
        <taxon>Papilionoideae</taxon>
        <taxon>50 kb inversion clade</taxon>
        <taxon>NPAAA clade</taxon>
        <taxon>Hologalegina</taxon>
        <taxon>IRL clade</taxon>
        <taxon>Trifolieae</taxon>
        <taxon>Trifolium</taxon>
    </lineage>
</organism>
<dbReference type="GO" id="GO:0008168">
    <property type="term" value="F:methyltransferase activity"/>
    <property type="evidence" value="ECO:0007669"/>
    <property type="project" value="UniProtKB-KW"/>
</dbReference>
<evidence type="ECO:0000313" key="1">
    <source>
        <dbReference type="EMBL" id="MCI54095.1"/>
    </source>
</evidence>